<keyword evidence="1" id="KW-0812">Transmembrane</keyword>
<reference evidence="2" key="1">
    <citation type="submission" date="2022-09" db="EMBL/GenBank/DDBJ databases">
        <title>genome sequence of Deinococcus rubellus.</title>
        <authorList>
            <person name="Srinivasan S."/>
        </authorList>
    </citation>
    <scope>NUCLEOTIDE SEQUENCE</scope>
    <source>
        <strain evidence="2">Ant6</strain>
    </source>
</reference>
<keyword evidence="3" id="KW-1185">Reference proteome</keyword>
<evidence type="ECO:0000313" key="2">
    <source>
        <dbReference type="EMBL" id="UWX64124.1"/>
    </source>
</evidence>
<keyword evidence="1" id="KW-1133">Transmembrane helix</keyword>
<gene>
    <name evidence="2" type="ORF">N0D28_00130</name>
</gene>
<dbReference type="Proteomes" id="UP001060261">
    <property type="component" value="Chromosome"/>
</dbReference>
<keyword evidence="1" id="KW-0472">Membrane</keyword>
<name>A0ABY5YGA5_9DEIO</name>
<organism evidence="2 3">
    <name type="scientific">Deinococcus rubellus</name>
    <dbReference type="NCBI Taxonomy" id="1889240"/>
    <lineage>
        <taxon>Bacteria</taxon>
        <taxon>Thermotogati</taxon>
        <taxon>Deinococcota</taxon>
        <taxon>Deinococci</taxon>
        <taxon>Deinococcales</taxon>
        <taxon>Deinococcaceae</taxon>
        <taxon>Deinococcus</taxon>
    </lineage>
</organism>
<accession>A0ABY5YGA5</accession>
<dbReference type="RefSeq" id="WP_260560399.1">
    <property type="nucleotide sequence ID" value="NZ_BAABEC010000020.1"/>
</dbReference>
<protein>
    <submittedName>
        <fullName evidence="2">Uncharacterized protein</fullName>
    </submittedName>
</protein>
<evidence type="ECO:0000256" key="1">
    <source>
        <dbReference type="SAM" id="Phobius"/>
    </source>
</evidence>
<feature type="transmembrane region" description="Helical" evidence="1">
    <location>
        <begin position="21"/>
        <end position="42"/>
    </location>
</feature>
<dbReference type="EMBL" id="CP104213">
    <property type="protein sequence ID" value="UWX64124.1"/>
    <property type="molecule type" value="Genomic_DNA"/>
</dbReference>
<sequence>MNPYPSSNQHNKHGHGAVGRTLLWLAIILSVALLAFVTLLAVRNNPLYSNAQANGISKYKFIEFCKDELSSKLNEFAKQPGGAAIGASYNARDIVSSVTEGILQPPAAKATTPPPRLPGWGMVSQVKLSREGYPAQTVPFACQYEKGKPVQLQFPLQQQQ</sequence>
<evidence type="ECO:0000313" key="3">
    <source>
        <dbReference type="Proteomes" id="UP001060261"/>
    </source>
</evidence>
<proteinExistence type="predicted"/>